<reference evidence="4" key="1">
    <citation type="submission" date="2021-06" db="EMBL/GenBank/DDBJ databases">
        <authorList>
            <person name="Criscuolo A."/>
        </authorList>
    </citation>
    <scope>NUCLEOTIDE SEQUENCE</scope>
    <source>
        <strain evidence="4">CIP111803</strain>
    </source>
</reference>
<dbReference type="PANTHER" id="PTHR30483">
    <property type="entry name" value="LEUCINE-SPECIFIC-BINDING PROTEIN"/>
    <property type="match status" value="1"/>
</dbReference>
<dbReference type="InterPro" id="IPR051010">
    <property type="entry name" value="BCAA_transport"/>
</dbReference>
<dbReference type="Pfam" id="PF13458">
    <property type="entry name" value="Peripla_BP_6"/>
    <property type="match status" value="1"/>
</dbReference>
<evidence type="ECO:0000259" key="3">
    <source>
        <dbReference type="Pfam" id="PF13458"/>
    </source>
</evidence>
<sequence length="424" mass="43723">MKMKRTASALALTAAAALLLASCSSTPAAEEPGDDGSSTETVDTLKIATLLPLTGGLNFLLPPVEAGISLALSEIEEAGGVLGNPVEIVYEGNEADGDNRPTLEASAADILASDAAFVLGAMSTGSSQHVYEDITGAGILMGSPSNTGAIMTGVSPFYFRTAPSDSIQGSTLASLILGDGKATVGFLTFQDPYGTGLRDRVQELVEEGGAEVVYGGKGTNAEFAANTNSFSAEVTALKDSGAEAIVIITFDEVKSILPELMSQGLDLSNVYLVDGNLVDFTDLDEGVLDGAQGTKPGYEVDEDFRQQLIDAYTSGELADTTYGPEAYDLVNLVALAAEKAGDASAAAIQAQLRAVSGANGGTECNTFAECRDLIAAGEEIHYVARAGVGPLNEQNDPSTAWIGIYKYGADSNAPVFVRSEEGQL</sequence>
<feature type="domain" description="Leucine-binding protein" evidence="3">
    <location>
        <begin position="44"/>
        <end position="360"/>
    </location>
</feature>
<evidence type="ECO:0000256" key="2">
    <source>
        <dbReference type="SAM" id="SignalP"/>
    </source>
</evidence>
<keyword evidence="5" id="KW-1185">Reference proteome</keyword>
<evidence type="ECO:0000256" key="1">
    <source>
        <dbReference type="ARBA" id="ARBA00022729"/>
    </source>
</evidence>
<evidence type="ECO:0000313" key="5">
    <source>
        <dbReference type="Proteomes" id="UP000693892"/>
    </source>
</evidence>
<dbReference type="EMBL" id="CAJVAP010000002">
    <property type="protein sequence ID" value="CAG7598482.1"/>
    <property type="molecule type" value="Genomic_DNA"/>
</dbReference>
<feature type="chain" id="PRO_5039674166" description="Leucine-binding protein domain-containing protein" evidence="2">
    <location>
        <begin position="29"/>
        <end position="424"/>
    </location>
</feature>
<dbReference type="PROSITE" id="PS51257">
    <property type="entry name" value="PROKAR_LIPOPROTEIN"/>
    <property type="match status" value="1"/>
</dbReference>
<dbReference type="RefSeq" id="WP_236021687.1">
    <property type="nucleotide sequence ID" value="NZ_CAJVAP010000002.1"/>
</dbReference>
<protein>
    <recommendedName>
        <fullName evidence="3">Leucine-binding protein domain-containing protein</fullName>
    </recommendedName>
</protein>
<feature type="signal peptide" evidence="2">
    <location>
        <begin position="1"/>
        <end position="28"/>
    </location>
</feature>
<dbReference type="Proteomes" id="UP000693892">
    <property type="component" value="Unassembled WGS sequence"/>
</dbReference>
<dbReference type="InterPro" id="IPR028081">
    <property type="entry name" value="Leu-bd"/>
</dbReference>
<dbReference type="AlphaFoldDB" id="A0A916NLA8"/>
<keyword evidence="1 2" id="KW-0732">Signal</keyword>
<name>A0A916NLA8_9MICO</name>
<gene>
    <name evidence="4" type="ORF">LEUCIP111803_00228</name>
</gene>
<accession>A0A916NLA8</accession>
<comment type="caution">
    <text evidence="4">The sequence shown here is derived from an EMBL/GenBank/DDBJ whole genome shotgun (WGS) entry which is preliminary data.</text>
</comment>
<organism evidence="4 5">
    <name type="scientific">Leucobacter soli</name>
    <dbReference type="NCBI Taxonomy" id="2812850"/>
    <lineage>
        <taxon>Bacteria</taxon>
        <taxon>Bacillati</taxon>
        <taxon>Actinomycetota</taxon>
        <taxon>Actinomycetes</taxon>
        <taxon>Micrococcales</taxon>
        <taxon>Microbacteriaceae</taxon>
        <taxon>Leucobacter</taxon>
    </lineage>
</organism>
<dbReference type="PANTHER" id="PTHR30483:SF6">
    <property type="entry name" value="PERIPLASMIC BINDING PROTEIN OF ABC TRANSPORTER FOR NATURAL AMINO ACIDS"/>
    <property type="match status" value="1"/>
</dbReference>
<proteinExistence type="predicted"/>
<evidence type="ECO:0000313" key="4">
    <source>
        <dbReference type="EMBL" id="CAG7598482.1"/>
    </source>
</evidence>